<evidence type="ECO:0000313" key="1">
    <source>
        <dbReference type="EMBL" id="PJE96921.1"/>
    </source>
</evidence>
<gene>
    <name evidence="1" type="ORF">CUT44_15305</name>
</gene>
<organism evidence="1 2">
    <name type="scientific">Streptomyces carminius</name>
    <dbReference type="NCBI Taxonomy" id="2665496"/>
    <lineage>
        <taxon>Bacteria</taxon>
        <taxon>Bacillati</taxon>
        <taxon>Actinomycetota</taxon>
        <taxon>Actinomycetes</taxon>
        <taxon>Kitasatosporales</taxon>
        <taxon>Streptomycetaceae</taxon>
        <taxon>Streptomyces</taxon>
    </lineage>
</organism>
<dbReference type="InterPro" id="IPR017853">
    <property type="entry name" value="GH"/>
</dbReference>
<proteinExistence type="predicted"/>
<dbReference type="Proteomes" id="UP000230407">
    <property type="component" value="Unassembled WGS sequence"/>
</dbReference>
<name>A0A2M8LY99_9ACTN</name>
<dbReference type="RefSeq" id="WP_100202414.1">
    <property type="nucleotide sequence ID" value="NZ_PGGW01000052.1"/>
</dbReference>
<evidence type="ECO:0008006" key="3">
    <source>
        <dbReference type="Google" id="ProtNLM"/>
    </source>
</evidence>
<evidence type="ECO:0000313" key="2">
    <source>
        <dbReference type="Proteomes" id="UP000230407"/>
    </source>
</evidence>
<comment type="caution">
    <text evidence="1">The sequence shown here is derived from an EMBL/GenBank/DDBJ whole genome shotgun (WGS) entry which is preliminary data.</text>
</comment>
<dbReference type="AlphaFoldDB" id="A0A2M8LY99"/>
<accession>A0A2M8LY99</accession>
<reference evidence="1 2" key="1">
    <citation type="submission" date="2017-11" db="EMBL/GenBank/DDBJ databases">
        <title>Streptomyces carmine sp. nov., a novel actinomycete isolated from Sophora alopecuroides in Xinjiang, China.</title>
        <authorList>
            <person name="Wang Y."/>
            <person name="Luo X."/>
            <person name="Wan C."/>
            <person name="Zhang L."/>
        </authorList>
    </citation>
    <scope>NUCLEOTIDE SEQUENCE [LARGE SCALE GENOMIC DNA]</scope>
    <source>
        <strain evidence="1 2">TRM SA0054</strain>
    </source>
</reference>
<sequence>MRAKGISYDTGFVRGGVVSRERFDPDVVRRELGVIRDDLHCTAVRVIGGDPERLEAAAAHAADLGLEVWFSPYPLELTGGEMLDLFADCAVRAERLRRRGAEVVFVTGAEVSLMNEGFLPGGTQEDRLRLLLDRRDDLPARVGELSARVNGFLTEAVRLVRERFGGRITYAAIPLERVDWTPFDLVGVDLYRSAGVADRFADGVRELVAQGKPVAVTEFGTAAYRGAGELGARFMEIAEYDRGTGAPIRLNGEFVRDEAGQAAYLRELLEIFDACGVDGAFVFLFALDNFPHRPDGDPRDDLDLASPGIVRVRDGRRGGTCSGMRWEPKAAFTALADFYRA</sequence>
<keyword evidence="2" id="KW-1185">Reference proteome</keyword>
<dbReference type="SUPFAM" id="SSF51445">
    <property type="entry name" value="(Trans)glycosidases"/>
    <property type="match status" value="1"/>
</dbReference>
<dbReference type="EMBL" id="PGGW01000052">
    <property type="protein sequence ID" value="PJE96921.1"/>
    <property type="molecule type" value="Genomic_DNA"/>
</dbReference>
<dbReference type="Gene3D" id="3.20.20.80">
    <property type="entry name" value="Glycosidases"/>
    <property type="match status" value="1"/>
</dbReference>
<protein>
    <recommendedName>
        <fullName evidence="3">Abortive infection protein</fullName>
    </recommendedName>
</protein>